<dbReference type="Proteomes" id="UP001157974">
    <property type="component" value="Unassembled WGS sequence"/>
</dbReference>
<evidence type="ECO:0000313" key="2">
    <source>
        <dbReference type="Proteomes" id="UP001157974"/>
    </source>
</evidence>
<sequence>MDGLELRARRDAQIEIDSKFSATPELNQGTLRELRKDLERQRTLAVAEWEAARRVKNSDLESVGLAAENIAGASSQALRGRERVAKILSVSPWQISFRIQQSSQALWNVKLVLFLTKFYQNLETELQSLQQACKDVSGVELYTLHKRLLRIERIAKSAAIECEALPDESNHIKNVFGPLEELREVIESELWNSLLDANTSFKIDREVLASAARIIEAEEDEDKFWNQYEQRGSVLLSRSLRQQKRFKDRAVEALIGGIASLASKNPDRRGRYSDSEVKSSLTKLSELVSKIGDAELIGRCFPERYGISEVVRDEFFRVIASRLSGVFRSALSDVSRSRAINWLIENSNRIRKHWGIGLQLEKEDRLLLRNFYFYQFEPVLQREIDRLSKSVNFYRGKGGMSNYEPSEDIYTHVPKRIFQFVRAQLEAGTSYVHKLKRHVRPHQPFVAPLVASAIVSADDLPKLVGKAAALLENFARRTRESIDTFDTSRGAYNVPVVVANDFSLCALFTEDISDWTSFFVPERHLHASSYWITAGRLFRETEEFAKAKLLDTLFGNIGGQFQKLFSPVRGKELLLDVVASTQSFLDSVKARLVLGLYLDVALSSLAMITNEYLAVFATAELRDPAGGAIIVQVEHDLSQLETLFEPFLHIRQFQIVRSSLQSTRDLLTCSPSYSVISKAYNALSSRWTVDPQGLLNVVLDIRPEFDKKMRQELRSLYQGLDIDNSK</sequence>
<dbReference type="GO" id="GO:0006887">
    <property type="term" value="P:exocytosis"/>
    <property type="evidence" value="ECO:0007669"/>
    <property type="project" value="InterPro"/>
</dbReference>
<reference evidence="1 2" key="1">
    <citation type="journal article" date="2023" name="Nat. Commun.">
        <title>Origin of minicircular mitochondrial genomes in red algae.</title>
        <authorList>
            <person name="Lee Y."/>
            <person name="Cho C.H."/>
            <person name="Lee Y.M."/>
            <person name="Park S.I."/>
            <person name="Yang J.H."/>
            <person name="West J.A."/>
            <person name="Bhattacharya D."/>
            <person name="Yoon H.S."/>
        </authorList>
    </citation>
    <scope>NUCLEOTIDE SEQUENCE [LARGE SCALE GENOMIC DNA]</scope>
    <source>
        <strain evidence="1 2">CCMP1338</strain>
        <tissue evidence="1">Whole cell</tissue>
    </source>
</reference>
<accession>A0AAV8UY73</accession>
<dbReference type="InterPro" id="IPR010326">
    <property type="entry name" value="EXOC3/Sec6"/>
</dbReference>
<dbReference type="GO" id="GO:0000145">
    <property type="term" value="C:exocyst"/>
    <property type="evidence" value="ECO:0007669"/>
    <property type="project" value="InterPro"/>
</dbReference>
<gene>
    <name evidence="1" type="ORF">NDN08_003647</name>
</gene>
<organism evidence="1 2">
    <name type="scientific">Rhodosorus marinus</name>
    <dbReference type="NCBI Taxonomy" id="101924"/>
    <lineage>
        <taxon>Eukaryota</taxon>
        <taxon>Rhodophyta</taxon>
        <taxon>Stylonematophyceae</taxon>
        <taxon>Stylonematales</taxon>
        <taxon>Stylonemataceae</taxon>
        <taxon>Rhodosorus</taxon>
    </lineage>
</organism>
<comment type="caution">
    <text evidence="1">The sequence shown here is derived from an EMBL/GenBank/DDBJ whole genome shotgun (WGS) entry which is preliminary data.</text>
</comment>
<evidence type="ECO:0008006" key="3">
    <source>
        <dbReference type="Google" id="ProtNLM"/>
    </source>
</evidence>
<protein>
    <recommendedName>
        <fullName evidence="3">Exocyst complex component Sec6</fullName>
    </recommendedName>
</protein>
<dbReference type="PANTHER" id="PTHR21292">
    <property type="entry name" value="EXOCYST COMPLEX COMPONENT SEC6-RELATED"/>
    <property type="match status" value="1"/>
</dbReference>
<proteinExistence type="predicted"/>
<evidence type="ECO:0000313" key="1">
    <source>
        <dbReference type="EMBL" id="KAJ8907165.1"/>
    </source>
</evidence>
<dbReference type="PANTHER" id="PTHR21292:SF1">
    <property type="entry name" value="EXOCYST COMPLEX COMPONENT 3"/>
    <property type="match status" value="1"/>
</dbReference>
<dbReference type="GO" id="GO:0000149">
    <property type="term" value="F:SNARE binding"/>
    <property type="evidence" value="ECO:0007669"/>
    <property type="project" value="TreeGrafter"/>
</dbReference>
<dbReference type="AlphaFoldDB" id="A0AAV8UY73"/>
<dbReference type="EMBL" id="JAMWBK010000003">
    <property type="protein sequence ID" value="KAJ8907165.1"/>
    <property type="molecule type" value="Genomic_DNA"/>
</dbReference>
<dbReference type="GO" id="GO:0051601">
    <property type="term" value="P:exocyst localization"/>
    <property type="evidence" value="ECO:0007669"/>
    <property type="project" value="TreeGrafter"/>
</dbReference>
<name>A0AAV8UY73_9RHOD</name>
<keyword evidence="2" id="KW-1185">Reference proteome</keyword>